<dbReference type="InterPro" id="IPR050091">
    <property type="entry name" value="PKS_NRPS_Biosynth_Enz"/>
</dbReference>
<dbReference type="Pfam" id="PF21394">
    <property type="entry name" value="Beta-ketacyl_N"/>
    <property type="match status" value="1"/>
</dbReference>
<keyword evidence="1" id="KW-0596">Phosphopantetheine</keyword>
<dbReference type="CDD" id="cd08955">
    <property type="entry name" value="KR_2_FAS_SDR_x"/>
    <property type="match status" value="1"/>
</dbReference>
<keyword evidence="9" id="KW-1185">Reference proteome</keyword>
<evidence type="ECO:0000259" key="5">
    <source>
        <dbReference type="PROSITE" id="PS50075"/>
    </source>
</evidence>
<keyword evidence="2" id="KW-0597">Phosphoprotein</keyword>
<name>A0ABZ2KL62_9BACT</name>
<protein>
    <submittedName>
        <fullName evidence="8">Type I polyketide synthase</fullName>
    </submittedName>
</protein>
<accession>A0ABZ2KL62</accession>
<dbReference type="InterPro" id="IPR049551">
    <property type="entry name" value="PKS_DH_C"/>
</dbReference>
<evidence type="ECO:0000256" key="3">
    <source>
        <dbReference type="ARBA" id="ARBA00022679"/>
    </source>
</evidence>
<dbReference type="Gene3D" id="1.10.1200.10">
    <property type="entry name" value="ACP-like"/>
    <property type="match status" value="1"/>
</dbReference>
<dbReference type="InterPro" id="IPR001227">
    <property type="entry name" value="Ac_transferase_dom_sf"/>
</dbReference>
<dbReference type="Pfam" id="PF00550">
    <property type="entry name" value="PP-binding"/>
    <property type="match status" value="1"/>
</dbReference>
<dbReference type="InterPro" id="IPR036736">
    <property type="entry name" value="ACP-like_sf"/>
</dbReference>
<dbReference type="RefSeq" id="WP_394849888.1">
    <property type="nucleotide sequence ID" value="NZ_CP089982.1"/>
</dbReference>
<dbReference type="Pfam" id="PF14765">
    <property type="entry name" value="PS-DH"/>
    <property type="match status" value="1"/>
</dbReference>
<dbReference type="InterPro" id="IPR036291">
    <property type="entry name" value="NAD(P)-bd_dom_sf"/>
</dbReference>
<dbReference type="InterPro" id="IPR057326">
    <property type="entry name" value="KR_dom"/>
</dbReference>
<dbReference type="PROSITE" id="PS00012">
    <property type="entry name" value="PHOSPHOPANTETHEINE"/>
    <property type="match status" value="1"/>
</dbReference>
<dbReference type="PROSITE" id="PS52019">
    <property type="entry name" value="PKS_MFAS_DH"/>
    <property type="match status" value="1"/>
</dbReference>
<dbReference type="SMART" id="SM00827">
    <property type="entry name" value="PKS_AT"/>
    <property type="match status" value="1"/>
</dbReference>
<feature type="domain" description="Ketosynthase family 3 (KS3)" evidence="6">
    <location>
        <begin position="4"/>
        <end position="423"/>
    </location>
</feature>
<dbReference type="InterPro" id="IPR018201">
    <property type="entry name" value="Ketoacyl_synth_AS"/>
</dbReference>
<dbReference type="InterPro" id="IPR032821">
    <property type="entry name" value="PKS_assoc"/>
</dbReference>
<keyword evidence="3" id="KW-0808">Transferase</keyword>
<evidence type="ECO:0000256" key="4">
    <source>
        <dbReference type="PROSITE-ProRule" id="PRU01363"/>
    </source>
</evidence>
<dbReference type="Pfam" id="PF08659">
    <property type="entry name" value="KR"/>
    <property type="match status" value="1"/>
</dbReference>
<dbReference type="SUPFAM" id="SSF51735">
    <property type="entry name" value="NAD(P)-binding Rossmann-fold domains"/>
    <property type="match status" value="2"/>
</dbReference>
<dbReference type="InterPro" id="IPR020807">
    <property type="entry name" value="PKS_DH"/>
</dbReference>
<feature type="domain" description="PKS/mFAS DH" evidence="7">
    <location>
        <begin position="878"/>
        <end position="1156"/>
    </location>
</feature>
<evidence type="ECO:0000256" key="2">
    <source>
        <dbReference type="ARBA" id="ARBA00022553"/>
    </source>
</evidence>
<dbReference type="InterPro" id="IPR020806">
    <property type="entry name" value="PKS_PP-bd"/>
</dbReference>
<evidence type="ECO:0000259" key="6">
    <source>
        <dbReference type="PROSITE" id="PS52004"/>
    </source>
</evidence>
<dbReference type="Pfam" id="PF21089">
    <property type="entry name" value="PKS_DH_N"/>
    <property type="match status" value="1"/>
</dbReference>
<organism evidence="8 9">
    <name type="scientific">Pendulispora brunnea</name>
    <dbReference type="NCBI Taxonomy" id="2905690"/>
    <lineage>
        <taxon>Bacteria</taxon>
        <taxon>Pseudomonadati</taxon>
        <taxon>Myxococcota</taxon>
        <taxon>Myxococcia</taxon>
        <taxon>Myxococcales</taxon>
        <taxon>Sorangiineae</taxon>
        <taxon>Pendulisporaceae</taxon>
        <taxon>Pendulispora</taxon>
    </lineage>
</organism>
<dbReference type="Proteomes" id="UP001379533">
    <property type="component" value="Chromosome"/>
</dbReference>
<evidence type="ECO:0000313" key="9">
    <source>
        <dbReference type="Proteomes" id="UP001379533"/>
    </source>
</evidence>
<dbReference type="InterPro" id="IPR049552">
    <property type="entry name" value="PKS_DH_N"/>
</dbReference>
<dbReference type="Pfam" id="PF02801">
    <property type="entry name" value="Ketoacyl-synt_C"/>
    <property type="match status" value="1"/>
</dbReference>
<dbReference type="SUPFAM" id="SSF53901">
    <property type="entry name" value="Thiolase-like"/>
    <property type="match status" value="1"/>
</dbReference>
<dbReference type="SUPFAM" id="SSF55048">
    <property type="entry name" value="Probable ACP-binding domain of malonyl-CoA ACP transacylase"/>
    <property type="match status" value="1"/>
</dbReference>
<feature type="region of interest" description="N-terminal hotdog fold" evidence="4">
    <location>
        <begin position="878"/>
        <end position="998"/>
    </location>
</feature>
<dbReference type="Gene3D" id="3.40.366.10">
    <property type="entry name" value="Malonyl-Coenzyme A Acyl Carrier Protein, domain 2"/>
    <property type="match status" value="1"/>
</dbReference>
<evidence type="ECO:0000256" key="1">
    <source>
        <dbReference type="ARBA" id="ARBA00022450"/>
    </source>
</evidence>
<dbReference type="InterPro" id="IPR014043">
    <property type="entry name" value="Acyl_transferase_dom"/>
</dbReference>
<dbReference type="Gene3D" id="3.30.70.3290">
    <property type="match status" value="1"/>
</dbReference>
<dbReference type="InterPro" id="IPR014030">
    <property type="entry name" value="Ketoacyl_synth_N"/>
</dbReference>
<dbReference type="Pfam" id="PF16197">
    <property type="entry name" value="KAsynt_C_assoc"/>
    <property type="match status" value="1"/>
</dbReference>
<dbReference type="InterPro" id="IPR049490">
    <property type="entry name" value="C883_1060-like_KR_N"/>
</dbReference>
<dbReference type="EMBL" id="CP089982">
    <property type="protein sequence ID" value="WXA99254.1"/>
    <property type="molecule type" value="Genomic_DNA"/>
</dbReference>
<feature type="region of interest" description="C-terminal hotdog fold" evidence="4">
    <location>
        <begin position="1014"/>
        <end position="1156"/>
    </location>
</feature>
<dbReference type="PROSITE" id="PS50075">
    <property type="entry name" value="CARRIER"/>
    <property type="match status" value="1"/>
</dbReference>
<dbReference type="PROSITE" id="PS52004">
    <property type="entry name" value="KS3_2"/>
    <property type="match status" value="1"/>
</dbReference>
<comment type="caution">
    <text evidence="4">Lacks conserved residue(s) required for the propagation of feature annotation.</text>
</comment>
<proteinExistence type="predicted"/>
<dbReference type="SMART" id="SM00826">
    <property type="entry name" value="PKS_DH"/>
    <property type="match status" value="1"/>
</dbReference>
<dbReference type="Gene3D" id="3.40.50.720">
    <property type="entry name" value="NAD(P)-binding Rossmann-like Domain"/>
    <property type="match status" value="1"/>
</dbReference>
<dbReference type="SUPFAM" id="SSF52151">
    <property type="entry name" value="FabD/lysophospholipase-like"/>
    <property type="match status" value="1"/>
</dbReference>
<dbReference type="InterPro" id="IPR016036">
    <property type="entry name" value="Malonyl_transacylase_ACP-bd"/>
</dbReference>
<evidence type="ECO:0000313" key="8">
    <source>
        <dbReference type="EMBL" id="WXA99254.1"/>
    </source>
</evidence>
<dbReference type="InterPro" id="IPR042104">
    <property type="entry name" value="PKS_dehydratase_sf"/>
</dbReference>
<dbReference type="Pfam" id="PF00698">
    <property type="entry name" value="Acyl_transf_1"/>
    <property type="match status" value="1"/>
</dbReference>
<dbReference type="InterPro" id="IPR013968">
    <property type="entry name" value="PKS_KR"/>
</dbReference>
<dbReference type="Gene3D" id="3.40.47.10">
    <property type="match status" value="1"/>
</dbReference>
<dbReference type="SMART" id="SM00825">
    <property type="entry name" value="PKS_KS"/>
    <property type="match status" value="1"/>
</dbReference>
<dbReference type="InterPro" id="IPR014031">
    <property type="entry name" value="Ketoacyl_synth_C"/>
</dbReference>
<dbReference type="SMART" id="SM00823">
    <property type="entry name" value="PKS_PP"/>
    <property type="match status" value="1"/>
</dbReference>
<evidence type="ECO:0000259" key="7">
    <source>
        <dbReference type="PROSITE" id="PS52019"/>
    </source>
</evidence>
<dbReference type="InterPro" id="IPR009081">
    <property type="entry name" value="PP-bd_ACP"/>
</dbReference>
<dbReference type="InterPro" id="IPR020841">
    <property type="entry name" value="PKS_Beta-ketoAc_synthase_dom"/>
</dbReference>
<dbReference type="InterPro" id="IPR006162">
    <property type="entry name" value="Ppantetheine_attach_site"/>
</dbReference>
<sequence length="1747" mass="187298">MNVHDPIAVVGMGCRLPGGVSSPDAYWRLLCDGVDATCEVPNGRWPELEALYDPNPGAVGKIYTTRGGFLVADVEAFDAGFFGISPREAMAMDPQQRLLLEVAWEALEDAGLPPRGLAGGRTGVFVGICASDYAETKDPADVYSGTGNYFSVAAGRMAYVFDFRGPAIAIDTACSSSLVAVHLACQSLRLGECNVALVGGVNLLLSPSNTTYFCALKTMAPDGRCKTFDAAADGYARGEGCVVLVLERLSDAVANGHDAVGLIRGSAVNQDGRSNGLTAPNGLAQRDVIRDALRAAGLEPGDVAAVEAHGTGTPLGDPIEMEALATALGEGRRSPLVVGSVKTNFGHLEGAAGLAGLLKMLLAVRHGRIPRHLHFRDPSPDIAWDELPVVVPTQTISWPPGRRIGGVSSFGLSGTNAHVIVEAPPEVAIPDRHEGPAERLLLISASSAAALEARARAFRNTVACTDLADLCYTAGARRAHLTHRLAVVGTDRRGLLEGLDAFVAGQPLATVATGRHETGSRQLVFVFPGQGGQWRGMGHGLLSEPVFRDVLVRCDERVRREAGWSLLEELSPDNAASRIDATEVTQPATFALQAGVAALLASWGVVPHAIVGHSFGEIAAAHVAGAIGLEDGLRIALARGRVMKASFGSGRMALVELSVAEVQRAVPHLGTRVWISGINGPKSVVLAGDGPTLVDVVRGLEERGLFARLLWGEYPSHCPQMLPFARDLAQSLTELDVHAPKVHLVSTVSGRTYAPGDFEPAYWGRNLSEPVQFEAAIRHLAATGADVFLEIGPHPQLTKSMRDCLPPETVVVGSLRRDGGERPAVLSAVGALYAAGCDHSWEQLFPKRRLVPLPSYPWQRERYWQRRSRPGHREPMEHPLLGRVESTAGGSFRWRNRLTADGLLGDHLIHGEPVMAGAVYVEMALSAAHEIFGSLDGVAVEDLRLLSVFVPPRELEAVAEREPSGDVLLRFGSRGLDAEATARIEHASVRLVAGRVPAQTVASQDIESIRQRCPEHVRQADWLAFLGGVGVELDRGFVCLEQLWRGESEAVARVAISSDLRSEARGFCLYPALIEGAVECLAVACLFQRPELAIPVGIDSICFHRAPGFKAWAHAVVRYGADGSPGGDTFLFDENGDIALELRGVRLRRIDPAAPSGERVADWFYEEAWEPLPCAPLTTDSIPSKAKWLVFADRSGTATALRAALAERGEACLLVYASDGYEEIEPDAYRIRPTRADDYARLLAEGFADRPCAGVVHLWSLDVAPFEQTTVESLEIATDLGCISALHLTHALQATQPRPRLWLVTSGAVPLGDAPVQPAQAPLAGFGKVLTLEHPEFSCSRLDLDPRARRDVRPWLQELTQPGQRDGRIAYRDGMRYVARLARANVGSFAPDDVHVRPDATYLVTGGTGGLGLACARRLVERGARHIALLARGKSRARSDVLEGLRERANVEVFHADVGHRDELRAMLAEITARMPPVRGLLHAAGTLADATIDQLTEPRFRAVLPAKIAGTWHLHEATRELPLDFFVLFSSGASLLGSAGQANYAAANAFLDCLAHARRGLGLPALSINWAAWSEVGMVASRAEDGTLSSWAGTSLTTEQGLRALEVLLQSRIAQCGVFPFDPISRAASNSDSPSSLRQRLLAEPLAGREILGQFVLDSVARVLRIAPSKLTTDAPINHFGLDSLTAMELRNAIQAELGIALNTIALLRGRNIADLTVELFEQFLLDHIDELSDANVGALTQQLEG</sequence>
<dbReference type="CDD" id="cd00833">
    <property type="entry name" value="PKS"/>
    <property type="match status" value="1"/>
</dbReference>
<dbReference type="Gene3D" id="3.10.129.110">
    <property type="entry name" value="Polyketide synthase dehydratase"/>
    <property type="match status" value="1"/>
</dbReference>
<reference evidence="8 9" key="1">
    <citation type="submission" date="2021-12" db="EMBL/GenBank/DDBJ databases">
        <title>Discovery of the Pendulisporaceae a myxobacterial family with distinct sporulation behavior and unique specialized metabolism.</title>
        <authorList>
            <person name="Garcia R."/>
            <person name="Popoff A."/>
            <person name="Bader C.D."/>
            <person name="Loehr J."/>
            <person name="Walesch S."/>
            <person name="Walt C."/>
            <person name="Boldt J."/>
            <person name="Bunk B."/>
            <person name="Haeckl F.J.F.P.J."/>
            <person name="Gunesch A.P."/>
            <person name="Birkelbach J."/>
            <person name="Nuebel U."/>
            <person name="Pietschmann T."/>
            <person name="Bach T."/>
            <person name="Mueller R."/>
        </authorList>
    </citation>
    <scope>NUCLEOTIDE SEQUENCE [LARGE SCALE GENOMIC DNA]</scope>
    <source>
        <strain evidence="8 9">MSr12523</strain>
    </source>
</reference>
<dbReference type="Pfam" id="PF00109">
    <property type="entry name" value="ketoacyl-synt"/>
    <property type="match status" value="1"/>
</dbReference>
<dbReference type="InterPro" id="IPR049900">
    <property type="entry name" value="PKS_mFAS_DH"/>
</dbReference>
<dbReference type="PANTHER" id="PTHR43775:SF51">
    <property type="entry name" value="INACTIVE PHENOLPHTHIOCEROL SYNTHESIS POLYKETIDE SYNTHASE TYPE I PKS1-RELATED"/>
    <property type="match status" value="1"/>
</dbReference>
<dbReference type="PROSITE" id="PS00606">
    <property type="entry name" value="KS3_1"/>
    <property type="match status" value="1"/>
</dbReference>
<dbReference type="PANTHER" id="PTHR43775">
    <property type="entry name" value="FATTY ACID SYNTHASE"/>
    <property type="match status" value="1"/>
</dbReference>
<dbReference type="InterPro" id="IPR016035">
    <property type="entry name" value="Acyl_Trfase/lysoPLipase"/>
</dbReference>
<dbReference type="SMART" id="SM00822">
    <property type="entry name" value="PKS_KR"/>
    <property type="match status" value="1"/>
</dbReference>
<gene>
    <name evidence="8" type="ORF">LZC95_20825</name>
</gene>
<dbReference type="SUPFAM" id="SSF47336">
    <property type="entry name" value="ACP-like"/>
    <property type="match status" value="1"/>
</dbReference>
<dbReference type="InterPro" id="IPR016039">
    <property type="entry name" value="Thiolase-like"/>
</dbReference>
<feature type="domain" description="Carrier" evidence="5">
    <location>
        <begin position="1648"/>
        <end position="1725"/>
    </location>
</feature>